<dbReference type="Proteomes" id="UP000018951">
    <property type="component" value="Unassembled WGS sequence"/>
</dbReference>
<proteinExistence type="predicted"/>
<dbReference type="AlphaFoldDB" id="W2V0Y4"/>
<feature type="region of interest" description="Disordered" evidence="1">
    <location>
        <begin position="1"/>
        <end position="88"/>
    </location>
</feature>
<organism evidence="2 3">
    <name type="scientific">Candidatus Xenolissoclinum pacificiensis L6</name>
    <dbReference type="NCBI Taxonomy" id="1401685"/>
    <lineage>
        <taxon>Bacteria</taxon>
        <taxon>Pseudomonadati</taxon>
        <taxon>Pseudomonadota</taxon>
        <taxon>Alphaproteobacteria</taxon>
        <taxon>Rickettsiales</taxon>
        <taxon>Anaplasmataceae</taxon>
        <taxon>Candidatus Xenolissoclinum</taxon>
    </lineage>
</organism>
<comment type="caution">
    <text evidence="2">The sequence shown here is derived from an EMBL/GenBank/DDBJ whole genome shotgun (WGS) entry which is preliminary data.</text>
</comment>
<reference evidence="2 3" key="1">
    <citation type="journal article" date="2013" name="PLoS ONE">
        <title>Bacterial endosymbiosis in a chordate host: long-term co-evolution and conservation of secondary metabolism.</title>
        <authorList>
            <person name="Kwan J.C."/>
            <person name="Schmidt E.W."/>
        </authorList>
    </citation>
    <scope>NUCLEOTIDE SEQUENCE [LARGE SCALE GENOMIC DNA]</scope>
    <source>
        <strain evidence="3">L6</strain>
    </source>
</reference>
<protein>
    <submittedName>
        <fullName evidence="2">Uncharacterized protein</fullName>
    </submittedName>
</protein>
<dbReference type="EMBL" id="AXCJ01000001">
    <property type="protein sequence ID" value="ETO91745.1"/>
    <property type="molecule type" value="Genomic_DNA"/>
</dbReference>
<feature type="compositionally biased region" description="Basic and acidic residues" evidence="1">
    <location>
        <begin position="22"/>
        <end position="32"/>
    </location>
</feature>
<evidence type="ECO:0000313" key="2">
    <source>
        <dbReference type="EMBL" id="ETO91745.1"/>
    </source>
</evidence>
<evidence type="ECO:0000313" key="3">
    <source>
        <dbReference type="Proteomes" id="UP000018951"/>
    </source>
</evidence>
<evidence type="ECO:0000256" key="1">
    <source>
        <dbReference type="SAM" id="MobiDB-lite"/>
    </source>
</evidence>
<feature type="compositionally biased region" description="Low complexity" evidence="1">
    <location>
        <begin position="75"/>
        <end position="88"/>
    </location>
</feature>
<name>W2V0Y4_9RICK</name>
<gene>
    <name evidence="2" type="ORF">P857_918</name>
</gene>
<feature type="compositionally biased region" description="Basic and acidic residues" evidence="1">
    <location>
        <begin position="42"/>
        <end position="51"/>
    </location>
</feature>
<dbReference type="STRING" id="1401685.P857_918"/>
<sequence length="88" mass="10132">MEQDKQERYNVDISSNSTPRSCADRRRDEQHPKKLNSVSCSADRRRDEQHPKKLNSGSCSADRRKDEQHPKKLNSVSYSLSSSAVQKK</sequence>
<feature type="compositionally biased region" description="Basic and acidic residues" evidence="1">
    <location>
        <begin position="61"/>
        <end position="70"/>
    </location>
</feature>
<feature type="compositionally biased region" description="Basic and acidic residues" evidence="1">
    <location>
        <begin position="1"/>
        <end position="10"/>
    </location>
</feature>
<keyword evidence="3" id="KW-1185">Reference proteome</keyword>
<accession>W2V0Y4</accession>